<gene>
    <name evidence="1" type="ORF">GCM10010507_38230</name>
</gene>
<evidence type="ECO:0000313" key="2">
    <source>
        <dbReference type="Proteomes" id="UP000646244"/>
    </source>
</evidence>
<organism evidence="1 2">
    <name type="scientific">Streptomyces cinnamoneus</name>
    <name type="common">Streptoverticillium cinnamoneum</name>
    <dbReference type="NCBI Taxonomy" id="53446"/>
    <lineage>
        <taxon>Bacteria</taxon>
        <taxon>Bacillati</taxon>
        <taxon>Actinomycetota</taxon>
        <taxon>Actinomycetes</taxon>
        <taxon>Kitasatosporales</taxon>
        <taxon>Streptomycetaceae</taxon>
        <taxon>Streptomyces</taxon>
        <taxon>Streptomyces cinnamoneus group</taxon>
    </lineage>
</organism>
<reference evidence="1" key="2">
    <citation type="submission" date="2020-09" db="EMBL/GenBank/DDBJ databases">
        <authorList>
            <person name="Sun Q."/>
            <person name="Ohkuma M."/>
        </authorList>
    </citation>
    <scope>NUCLEOTIDE SEQUENCE</scope>
    <source>
        <strain evidence="1">JCM 4633</strain>
    </source>
</reference>
<reference evidence="1" key="1">
    <citation type="journal article" date="2014" name="Int. J. Syst. Evol. Microbiol.">
        <title>Complete genome sequence of Corynebacterium casei LMG S-19264T (=DSM 44701T), isolated from a smear-ripened cheese.</title>
        <authorList>
            <consortium name="US DOE Joint Genome Institute (JGI-PGF)"/>
            <person name="Walter F."/>
            <person name="Albersmeier A."/>
            <person name="Kalinowski J."/>
            <person name="Ruckert C."/>
        </authorList>
    </citation>
    <scope>NUCLEOTIDE SEQUENCE</scope>
    <source>
        <strain evidence="1">JCM 4633</strain>
    </source>
</reference>
<dbReference type="Pfam" id="PF19561">
    <property type="entry name" value="DUF6083"/>
    <property type="match status" value="1"/>
</dbReference>
<dbReference type="AlphaFoldDB" id="A0A918TRJ2"/>
<accession>A0A918TRJ2</accession>
<evidence type="ECO:0000313" key="1">
    <source>
        <dbReference type="EMBL" id="GHC57860.1"/>
    </source>
</evidence>
<comment type="caution">
    <text evidence="1">The sequence shown here is derived from an EMBL/GenBank/DDBJ whole genome shotgun (WGS) entry which is preliminary data.</text>
</comment>
<protein>
    <submittedName>
        <fullName evidence="1">Uncharacterized protein</fullName>
    </submittedName>
</protein>
<name>A0A918TRJ2_STRCJ</name>
<proteinExistence type="predicted"/>
<dbReference type="EMBL" id="BMVB01000012">
    <property type="protein sequence ID" value="GHC57860.1"/>
    <property type="molecule type" value="Genomic_DNA"/>
</dbReference>
<dbReference type="InterPro" id="IPR045729">
    <property type="entry name" value="DUF6083"/>
</dbReference>
<dbReference type="Proteomes" id="UP000646244">
    <property type="component" value="Unassembled WGS sequence"/>
</dbReference>
<sequence>MRDRTGPIRDLLRNLGSSEAKEEIPPASVPAGYRWFITDDGRATNWAGQRPVDAMCRIAHRHVCSHRTQPEHLAPIFTFIWLRNRVNAGLPYE</sequence>
<dbReference type="RefSeq" id="WP_373303583.1">
    <property type="nucleotide sequence ID" value="NZ_BMVB01000012.1"/>
</dbReference>